<keyword evidence="1" id="KW-0732">Signal</keyword>
<dbReference type="RefSeq" id="WP_126980961.1">
    <property type="nucleotide sequence ID" value="NZ_PQSP01000010.1"/>
</dbReference>
<comment type="caution">
    <text evidence="2">The sequence shown here is derived from an EMBL/GenBank/DDBJ whole genome shotgun (WGS) entry which is preliminary data.</text>
</comment>
<evidence type="ECO:0008006" key="4">
    <source>
        <dbReference type="Google" id="ProtNLM"/>
    </source>
</evidence>
<dbReference type="EMBL" id="PQSP01000010">
    <property type="protein sequence ID" value="RUS65716.1"/>
    <property type="molecule type" value="Genomic_DNA"/>
</dbReference>
<evidence type="ECO:0000313" key="2">
    <source>
        <dbReference type="EMBL" id="RUS65716.1"/>
    </source>
</evidence>
<protein>
    <recommendedName>
        <fullName evidence="4">PepSY domain-containing protein</fullName>
    </recommendedName>
</protein>
<keyword evidence="3" id="KW-1185">Reference proteome</keyword>
<sequence precursor="true">MRIQNHMKKVLLFLCAVMMSLPIMAEENKQLTEQEAIDLAKQACIESGISAEIVDESLTRYSEDDGQRFIMFNPKRETGPYFGFESFHATIDSDGQARCFGGM</sequence>
<reference evidence="2 3" key="1">
    <citation type="submission" date="2018-01" db="EMBL/GenBank/DDBJ databases">
        <title>Saezia sanguinis gen. nov., sp. nov., in the order Burkholderiales isolated from human blood.</title>
        <authorList>
            <person name="Medina-Pascual M.J."/>
            <person name="Valdezate S."/>
            <person name="Monzon S."/>
            <person name="Cuesta I."/>
            <person name="Carrasco G."/>
            <person name="Villalon P."/>
            <person name="Saez-Nieto J.A."/>
        </authorList>
    </citation>
    <scope>NUCLEOTIDE SEQUENCE [LARGE SCALE GENOMIC DNA]</scope>
    <source>
        <strain evidence="2 3">CNM695-12</strain>
    </source>
</reference>
<feature type="chain" id="PRO_5019510104" description="PepSY domain-containing protein" evidence="1">
    <location>
        <begin position="26"/>
        <end position="103"/>
    </location>
</feature>
<proteinExistence type="predicted"/>
<evidence type="ECO:0000313" key="3">
    <source>
        <dbReference type="Proteomes" id="UP000286947"/>
    </source>
</evidence>
<dbReference type="Proteomes" id="UP000286947">
    <property type="component" value="Unassembled WGS sequence"/>
</dbReference>
<gene>
    <name evidence="2" type="ORF">CUZ56_02802</name>
</gene>
<dbReference type="AlphaFoldDB" id="A0A433SAE2"/>
<evidence type="ECO:0000256" key="1">
    <source>
        <dbReference type="SAM" id="SignalP"/>
    </source>
</evidence>
<organism evidence="2 3">
    <name type="scientific">Saezia sanguinis</name>
    <dbReference type="NCBI Taxonomy" id="1965230"/>
    <lineage>
        <taxon>Bacteria</taxon>
        <taxon>Pseudomonadati</taxon>
        <taxon>Pseudomonadota</taxon>
        <taxon>Betaproteobacteria</taxon>
        <taxon>Burkholderiales</taxon>
        <taxon>Saeziaceae</taxon>
        <taxon>Saezia</taxon>
    </lineage>
</organism>
<accession>A0A433SAE2</accession>
<feature type="signal peptide" evidence="1">
    <location>
        <begin position="1"/>
        <end position="25"/>
    </location>
</feature>
<name>A0A433SAE2_9BURK</name>